<feature type="coiled-coil region" evidence="10">
    <location>
        <begin position="339"/>
        <end position="366"/>
    </location>
</feature>
<evidence type="ECO:0000313" key="11">
    <source>
        <dbReference type="EMBL" id="UUP17195.1"/>
    </source>
</evidence>
<evidence type="ECO:0000256" key="6">
    <source>
        <dbReference type="ARBA" id="ARBA00023235"/>
    </source>
</evidence>
<evidence type="ECO:0000256" key="5">
    <source>
        <dbReference type="ARBA" id="ARBA00023186"/>
    </source>
</evidence>
<dbReference type="Gene3D" id="3.50.7.10">
    <property type="entry name" value="GroEL"/>
    <property type="match status" value="1"/>
</dbReference>
<keyword evidence="5 7" id="KW-0143">Chaperone</keyword>
<reference evidence="11 12" key="1">
    <citation type="submission" date="2018-07" db="EMBL/GenBank/DDBJ databases">
        <title>Genome sequence of Nitratireductor thuwali#1536.</title>
        <authorList>
            <person name="Michoud G."/>
            <person name="Merlino G."/>
            <person name="Sefrji F.O."/>
            <person name="Daffonchio D."/>
        </authorList>
    </citation>
    <scope>NUCLEOTIDE SEQUENCE [LARGE SCALE GENOMIC DNA]</scope>
    <source>
        <strain evidence="12">Nit1536</strain>
    </source>
</reference>
<dbReference type="NCBIfam" id="NF009487">
    <property type="entry name" value="PRK12849.1"/>
    <property type="match status" value="1"/>
</dbReference>
<evidence type="ECO:0000256" key="7">
    <source>
        <dbReference type="HAMAP-Rule" id="MF_00600"/>
    </source>
</evidence>
<feature type="binding site" evidence="7">
    <location>
        <begin position="30"/>
        <end position="33"/>
    </location>
    <ligand>
        <name>ATP</name>
        <dbReference type="ChEBI" id="CHEBI:30616"/>
    </ligand>
</feature>
<evidence type="ECO:0000256" key="4">
    <source>
        <dbReference type="ARBA" id="ARBA00022840"/>
    </source>
</evidence>
<feature type="binding site" evidence="7">
    <location>
        <begin position="87"/>
        <end position="91"/>
    </location>
    <ligand>
        <name>ATP</name>
        <dbReference type="ChEBI" id="CHEBI:30616"/>
    </ligand>
</feature>
<evidence type="ECO:0000256" key="8">
    <source>
        <dbReference type="RuleBase" id="RU000418"/>
    </source>
</evidence>
<keyword evidence="3 7" id="KW-0547">Nucleotide-binding</keyword>
<evidence type="ECO:0000256" key="3">
    <source>
        <dbReference type="ARBA" id="ARBA00022741"/>
    </source>
</evidence>
<dbReference type="SUPFAM" id="SSF52029">
    <property type="entry name" value="GroEL apical domain-like"/>
    <property type="match status" value="1"/>
</dbReference>
<accession>A0ABY5MGQ3</accession>
<protein>
    <recommendedName>
        <fullName evidence="7">Chaperonin GroEL</fullName>
        <ecNumber evidence="7">5.6.1.7</ecNumber>
    </recommendedName>
    <alternativeName>
        <fullName evidence="7">60 kDa chaperonin</fullName>
    </alternativeName>
    <alternativeName>
        <fullName evidence="7">Chaperonin-60</fullName>
        <shortName evidence="7">Cpn60</shortName>
    </alternativeName>
</protein>
<organism evidence="11 12">
    <name type="scientific">Nitratireductor thuwali</name>
    <dbReference type="NCBI Taxonomy" id="2267699"/>
    <lineage>
        <taxon>Bacteria</taxon>
        <taxon>Pseudomonadati</taxon>
        <taxon>Pseudomonadota</taxon>
        <taxon>Alphaproteobacteria</taxon>
        <taxon>Hyphomicrobiales</taxon>
        <taxon>Phyllobacteriaceae</taxon>
        <taxon>Nitratireductor</taxon>
    </lineage>
</organism>
<comment type="subcellular location">
    <subcellularLocation>
        <location evidence="7">Cytoplasm</location>
    </subcellularLocation>
</comment>
<dbReference type="EMBL" id="CP030941">
    <property type="protein sequence ID" value="UUP17195.1"/>
    <property type="molecule type" value="Genomic_DNA"/>
</dbReference>
<comment type="caution">
    <text evidence="7">Lacks conserved residue(s) required for the propagation of feature annotation.</text>
</comment>
<dbReference type="Proteomes" id="UP001342418">
    <property type="component" value="Chromosome"/>
</dbReference>
<dbReference type="InterPro" id="IPR027410">
    <property type="entry name" value="TCP-1-like_intermed_sf"/>
</dbReference>
<dbReference type="EC" id="5.6.1.7" evidence="7"/>
<name>A0ABY5MGQ3_9HYPH</name>
<keyword evidence="4 7" id="KW-0067">ATP-binding</keyword>
<dbReference type="Pfam" id="PF00118">
    <property type="entry name" value="Cpn60_TCP1"/>
    <property type="match status" value="1"/>
</dbReference>
<evidence type="ECO:0000256" key="10">
    <source>
        <dbReference type="SAM" id="Coils"/>
    </source>
</evidence>
<keyword evidence="10" id="KW-0175">Coiled coil</keyword>
<comment type="similarity">
    <text evidence="1 7 8">Belongs to the chaperonin (HSP60) family.</text>
</comment>
<gene>
    <name evidence="11" type="primary">groL5_2</name>
    <name evidence="7" type="synonym">groEL</name>
    <name evidence="7" type="synonym">groL</name>
    <name evidence="11" type="ORF">NTH_01655</name>
</gene>
<dbReference type="NCBIfam" id="TIGR02348">
    <property type="entry name" value="GroEL"/>
    <property type="match status" value="1"/>
</dbReference>
<dbReference type="InterPro" id="IPR027413">
    <property type="entry name" value="GROEL-like_equatorial_sf"/>
</dbReference>
<dbReference type="PANTHER" id="PTHR45633">
    <property type="entry name" value="60 KDA HEAT SHOCK PROTEIN, MITOCHONDRIAL"/>
    <property type="match status" value="1"/>
</dbReference>
<dbReference type="InterPro" id="IPR027409">
    <property type="entry name" value="GroEL-like_apical_dom_sf"/>
</dbReference>
<comment type="subunit">
    <text evidence="7 9">Forms a cylinder of 14 subunits composed of two heptameric rings stacked back-to-back. Interacts with the co-chaperonin GroES.</text>
</comment>
<sequence length="542" mass="58019">MAAKDVKFHTDARERMLRGVDILANAVKVTLGPKGRNVVLDKSFGAPRITKDGVTVAKEIELEDKFENMGAQMVREVASKTSDIAGDGTTTATVLAQSIVQEGAKAVAAGMNPMDLKRGIDRAVDAVVQELKKNARKITQNGEIAQVGTISANGDKEIGRFLAEAMEKVGNEGVITVEEAKTAETELEVVEGMQFDRGYLSPYFITNQDKMRVELEEPYVLIHEKKLSNLQAMLPVLEAVVQSGKPLLIIAEDVEGEALATLVVNKLRGGLKVAAVKAPGFGDRRKAMLQDIAILTGGTAISEDLGIKLENVTLDMLGRAKKVEIDKDNTTIVDGAGSKAEIEARIAQIKAQIEETTSDYDREKLQERLAKLAGGVAVIRVGGSTEVEVKERKDRVDDAMHATRAAVEEGILPGGGVALLRAAKALDNVDFDNNDQKVGINIVRRAIEAPVRQIAENAGAEGSIIVGKLREKDDFGYGWNAQTGEYGDLYAMGVIDPVKVVRTALQDAASVAGLLITTEAMVADRPKKEAAPQVPAGAGMDF</sequence>
<dbReference type="NCBIfam" id="NF009489">
    <property type="entry name" value="PRK12851.1"/>
    <property type="match status" value="1"/>
</dbReference>
<dbReference type="PROSITE" id="PS00296">
    <property type="entry name" value="CHAPERONINS_CPN60"/>
    <property type="match status" value="1"/>
</dbReference>
<feature type="binding site" evidence="7">
    <location>
        <position position="415"/>
    </location>
    <ligand>
        <name>ATP</name>
        <dbReference type="ChEBI" id="CHEBI:30616"/>
    </ligand>
</feature>
<comment type="function">
    <text evidence="7 9">Together with its co-chaperonin GroES, plays an essential role in assisting protein folding. The GroEL-GroES system forms a nano-cage that allows encapsulation of the non-native substrate proteins and provides a physical environment optimized to promote and accelerate protein folding.</text>
</comment>
<keyword evidence="6 7" id="KW-0413">Isomerase</keyword>
<evidence type="ECO:0000256" key="9">
    <source>
        <dbReference type="RuleBase" id="RU000419"/>
    </source>
</evidence>
<evidence type="ECO:0000313" key="12">
    <source>
        <dbReference type="Proteomes" id="UP001342418"/>
    </source>
</evidence>
<feature type="binding site" evidence="7">
    <location>
        <position position="496"/>
    </location>
    <ligand>
        <name>ATP</name>
        <dbReference type="ChEBI" id="CHEBI:30616"/>
    </ligand>
</feature>
<dbReference type="CDD" id="cd03344">
    <property type="entry name" value="GroEL"/>
    <property type="match status" value="1"/>
</dbReference>
<dbReference type="NCBIfam" id="NF009488">
    <property type="entry name" value="PRK12850.1"/>
    <property type="match status" value="1"/>
</dbReference>
<dbReference type="RefSeq" id="WP_338529552.1">
    <property type="nucleotide sequence ID" value="NZ_CP030941.1"/>
</dbReference>
<dbReference type="SUPFAM" id="SSF48592">
    <property type="entry name" value="GroEL equatorial domain-like"/>
    <property type="match status" value="1"/>
</dbReference>
<dbReference type="Gene3D" id="3.30.260.10">
    <property type="entry name" value="TCP-1-like chaperonin intermediate domain"/>
    <property type="match status" value="1"/>
</dbReference>
<keyword evidence="2 7" id="KW-0963">Cytoplasm</keyword>
<evidence type="ECO:0000256" key="2">
    <source>
        <dbReference type="ARBA" id="ARBA00022490"/>
    </source>
</evidence>
<dbReference type="InterPro" id="IPR001844">
    <property type="entry name" value="Cpn60/GroEL"/>
</dbReference>
<dbReference type="NCBIfam" id="NF000592">
    <property type="entry name" value="PRK00013.1"/>
    <property type="match status" value="1"/>
</dbReference>
<dbReference type="SUPFAM" id="SSF54849">
    <property type="entry name" value="GroEL-intermediate domain like"/>
    <property type="match status" value="1"/>
</dbReference>
<dbReference type="Gene3D" id="1.10.560.10">
    <property type="entry name" value="GroEL-like equatorial domain"/>
    <property type="match status" value="1"/>
</dbReference>
<dbReference type="HAMAP" id="MF_00600">
    <property type="entry name" value="CH60"/>
    <property type="match status" value="1"/>
</dbReference>
<dbReference type="PRINTS" id="PR00298">
    <property type="entry name" value="CHAPERONIN60"/>
</dbReference>
<evidence type="ECO:0000256" key="1">
    <source>
        <dbReference type="ARBA" id="ARBA00006607"/>
    </source>
</evidence>
<dbReference type="InterPro" id="IPR018370">
    <property type="entry name" value="Chaperonin_Cpn60_CS"/>
</dbReference>
<keyword evidence="12" id="KW-1185">Reference proteome</keyword>
<dbReference type="InterPro" id="IPR002423">
    <property type="entry name" value="Cpn60/GroEL/TCP-1"/>
</dbReference>
<proteinExistence type="inferred from homology"/>
<feature type="binding site" evidence="7">
    <location>
        <position position="51"/>
    </location>
    <ligand>
        <name>ATP</name>
        <dbReference type="ChEBI" id="CHEBI:30616"/>
    </ligand>
</feature>